<dbReference type="RefSeq" id="WP_003932324.1">
    <property type="nucleotide sequence ID" value="NZ_JH814696.1"/>
</dbReference>
<keyword evidence="4" id="KW-1185">Reference proteome</keyword>
<evidence type="ECO:0000256" key="2">
    <source>
        <dbReference type="SAM" id="SignalP"/>
    </source>
</evidence>
<proteinExistence type="predicted"/>
<keyword evidence="2" id="KW-0732">Signal</keyword>
<gene>
    <name evidence="3" type="ORF">MVAC_22160</name>
</gene>
<dbReference type="Proteomes" id="UP000006072">
    <property type="component" value="Unassembled WGS sequence"/>
</dbReference>
<reference evidence="3 4" key="1">
    <citation type="journal article" date="2012" name="J. Bacteriol.">
        <title>Complete Genome Sequence of Mycobacterium vaccae Type Strain ATCC 25954.</title>
        <authorList>
            <person name="Ho Y.S."/>
            <person name="Adroub S.A."/>
            <person name="Abadi M."/>
            <person name="Al Alwan B."/>
            <person name="Alkhateeb R."/>
            <person name="Gao G."/>
            <person name="Ragab A."/>
            <person name="Ali S."/>
            <person name="van Soolingen D."/>
            <person name="Bitter W."/>
            <person name="Pain A."/>
            <person name="Abdallah A.M."/>
        </authorList>
    </citation>
    <scope>NUCLEOTIDE SEQUENCE [LARGE SCALE GENOMIC DNA]</scope>
    <source>
        <strain evidence="3 4">ATCC 25954</strain>
    </source>
</reference>
<dbReference type="HOGENOM" id="CLU_1401143_0_0_11"/>
<sequence length="199" mass="20203">MRNPIRVGLAALTLLAAGCSGPTVVTTPDSASPASSAAAPAPTSTRPSNAHLANAYDFAADSGEQTGYYFVSPSGRWACAIIPRLRAGCQNAQSPSALGIQAAPDEVPGPDGRPAAPTAVVVDRTGGPHFAAVPSPGFTLKTEQAEKLPFNRILAVAGFRCNVQEATGISCLSEASGEGFTFAADSYVPVYTDVPADAP</sequence>
<evidence type="ECO:0000256" key="1">
    <source>
        <dbReference type="SAM" id="MobiDB-lite"/>
    </source>
</evidence>
<organism evidence="3 4">
    <name type="scientific">Mycolicibacterium vaccae ATCC 25954</name>
    <dbReference type="NCBI Taxonomy" id="1194972"/>
    <lineage>
        <taxon>Bacteria</taxon>
        <taxon>Bacillati</taxon>
        <taxon>Actinomycetota</taxon>
        <taxon>Actinomycetes</taxon>
        <taxon>Mycobacteriales</taxon>
        <taxon>Mycobacteriaceae</taxon>
        <taxon>Mycolicibacterium</taxon>
    </lineage>
</organism>
<protein>
    <recommendedName>
        <fullName evidence="5">Lipoprotein</fullName>
    </recommendedName>
</protein>
<dbReference type="eggNOG" id="ENOG50328UP">
    <property type="taxonomic scope" value="Bacteria"/>
</dbReference>
<evidence type="ECO:0000313" key="4">
    <source>
        <dbReference type="Proteomes" id="UP000006072"/>
    </source>
</evidence>
<comment type="caution">
    <text evidence="3">The sequence shown here is derived from an EMBL/GenBank/DDBJ whole genome shotgun (WGS) entry which is preliminary data.</text>
</comment>
<evidence type="ECO:0000313" key="3">
    <source>
        <dbReference type="EMBL" id="EJZ06291.1"/>
    </source>
</evidence>
<dbReference type="PROSITE" id="PS51257">
    <property type="entry name" value="PROKAR_LIPOPROTEIN"/>
    <property type="match status" value="1"/>
</dbReference>
<name>K0UHG5_MYCVA</name>
<dbReference type="PATRIC" id="fig|1194972.3.peg.4418"/>
<dbReference type="AlphaFoldDB" id="K0UHG5"/>
<evidence type="ECO:0008006" key="5">
    <source>
        <dbReference type="Google" id="ProtNLM"/>
    </source>
</evidence>
<feature type="chain" id="PRO_5039152763" description="Lipoprotein" evidence="2">
    <location>
        <begin position="26"/>
        <end position="199"/>
    </location>
</feature>
<feature type="signal peptide" evidence="2">
    <location>
        <begin position="1"/>
        <end position="25"/>
    </location>
</feature>
<feature type="region of interest" description="Disordered" evidence="1">
    <location>
        <begin position="26"/>
        <end position="48"/>
    </location>
</feature>
<dbReference type="EMBL" id="ALQA01000060">
    <property type="protein sequence ID" value="EJZ06291.1"/>
    <property type="molecule type" value="Genomic_DNA"/>
</dbReference>
<accession>K0UHG5</accession>